<dbReference type="PANTHER" id="PTHR30454:SF0">
    <property type="entry name" value="4-HYDROXY-3-METHYLBUT-2-EN-1-YL DIPHOSPHATE SYNTHASE (FERREDOXIN), CHLOROPLASTIC"/>
    <property type="match status" value="1"/>
</dbReference>
<evidence type="ECO:0000259" key="3">
    <source>
        <dbReference type="Pfam" id="PF04551"/>
    </source>
</evidence>
<gene>
    <name evidence="4" type="ORF">NC653_012128</name>
</gene>
<evidence type="ECO:0000313" key="5">
    <source>
        <dbReference type="Proteomes" id="UP001164929"/>
    </source>
</evidence>
<dbReference type="GO" id="GO:0016114">
    <property type="term" value="P:terpenoid biosynthetic process"/>
    <property type="evidence" value="ECO:0007669"/>
    <property type="project" value="InterPro"/>
</dbReference>
<dbReference type="Gene3D" id="3.20.20.20">
    <property type="entry name" value="Dihydropteroate synthase-like"/>
    <property type="match status" value="2"/>
</dbReference>
<dbReference type="GO" id="GO:0019288">
    <property type="term" value="P:isopentenyl diphosphate biosynthetic process, methylerythritol 4-phosphate pathway"/>
    <property type="evidence" value="ECO:0007669"/>
    <property type="project" value="TreeGrafter"/>
</dbReference>
<sequence length="177" mass="19857">MATGAVPSSFSGLKMRESSLGFGKSVDFVRICDIKMIKSGRKRISMIQNSNTGPEIVELQPASEGIPLLVPIKKYYESINKTVRRKTRTVMAGNVPLGSEHPVRVQTMTTTDTKDVAATVEQVMNATDRLEYTEDDYEKELEHIEKVFTPLVEKWKEYGRAMRIGTNHGSLSDRIMS</sequence>
<keyword evidence="2" id="KW-0411">Iron-sulfur</keyword>
<evidence type="ECO:0000256" key="2">
    <source>
        <dbReference type="ARBA" id="ARBA00022485"/>
    </source>
</evidence>
<dbReference type="Pfam" id="PF04551">
    <property type="entry name" value="GcpE"/>
    <property type="match status" value="1"/>
</dbReference>
<dbReference type="GO" id="GO:0009507">
    <property type="term" value="C:chloroplast"/>
    <property type="evidence" value="ECO:0007669"/>
    <property type="project" value="TreeGrafter"/>
</dbReference>
<dbReference type="InterPro" id="IPR058578">
    <property type="entry name" value="IspG_TIM"/>
</dbReference>
<accession>A0AAD6W795</accession>
<evidence type="ECO:0000256" key="1">
    <source>
        <dbReference type="ARBA" id="ARBA00001966"/>
    </source>
</evidence>
<keyword evidence="2" id="KW-0004">4Fe-4S</keyword>
<dbReference type="InterPro" id="IPR011005">
    <property type="entry name" value="Dihydropteroate_synth-like_sf"/>
</dbReference>
<dbReference type="Proteomes" id="UP001164929">
    <property type="component" value="Chromosome 4"/>
</dbReference>
<reference evidence="4 5" key="1">
    <citation type="journal article" date="2023" name="Mol. Ecol. Resour.">
        <title>Chromosome-level genome assembly of a triploid poplar Populus alba 'Berolinensis'.</title>
        <authorList>
            <person name="Chen S."/>
            <person name="Yu Y."/>
            <person name="Wang X."/>
            <person name="Wang S."/>
            <person name="Zhang T."/>
            <person name="Zhou Y."/>
            <person name="He R."/>
            <person name="Meng N."/>
            <person name="Wang Y."/>
            <person name="Liu W."/>
            <person name="Liu Z."/>
            <person name="Liu J."/>
            <person name="Guo Q."/>
            <person name="Huang H."/>
            <person name="Sederoff R.R."/>
            <person name="Wang G."/>
            <person name="Qu G."/>
            <person name="Chen S."/>
        </authorList>
    </citation>
    <scope>NUCLEOTIDE SEQUENCE [LARGE SCALE GENOMIC DNA]</scope>
    <source>
        <strain evidence="4">SC-2020</strain>
    </source>
</reference>
<feature type="domain" description="IspG TIM-barrel" evidence="3">
    <location>
        <begin position="87"/>
        <end position="126"/>
    </location>
</feature>
<comment type="cofactor">
    <cofactor evidence="1">
        <name>[4Fe-4S] cluster</name>
        <dbReference type="ChEBI" id="CHEBI:49883"/>
    </cofactor>
</comment>
<keyword evidence="2" id="KW-0479">Metal-binding</keyword>
<dbReference type="PANTHER" id="PTHR30454">
    <property type="entry name" value="4-HYDROXY-3-METHYLBUT-2-EN-1-YL DIPHOSPHATE SYNTHASE"/>
    <property type="match status" value="1"/>
</dbReference>
<comment type="caution">
    <text evidence="4">The sequence shown here is derived from an EMBL/GenBank/DDBJ whole genome shotgun (WGS) entry which is preliminary data.</text>
</comment>
<name>A0AAD6W795_9ROSI</name>
<organism evidence="4 5">
    <name type="scientific">Populus alba x Populus x berolinensis</name>
    <dbReference type="NCBI Taxonomy" id="444605"/>
    <lineage>
        <taxon>Eukaryota</taxon>
        <taxon>Viridiplantae</taxon>
        <taxon>Streptophyta</taxon>
        <taxon>Embryophyta</taxon>
        <taxon>Tracheophyta</taxon>
        <taxon>Spermatophyta</taxon>
        <taxon>Magnoliopsida</taxon>
        <taxon>eudicotyledons</taxon>
        <taxon>Gunneridae</taxon>
        <taxon>Pentapetalae</taxon>
        <taxon>rosids</taxon>
        <taxon>fabids</taxon>
        <taxon>Malpighiales</taxon>
        <taxon>Salicaceae</taxon>
        <taxon>Saliceae</taxon>
        <taxon>Populus</taxon>
    </lineage>
</organism>
<keyword evidence="5" id="KW-1185">Reference proteome</keyword>
<dbReference type="EMBL" id="JAQIZT010000004">
    <property type="protein sequence ID" value="KAJ7001955.1"/>
    <property type="molecule type" value="Genomic_DNA"/>
</dbReference>
<dbReference type="GO" id="GO:0051539">
    <property type="term" value="F:4 iron, 4 sulfur cluster binding"/>
    <property type="evidence" value="ECO:0007669"/>
    <property type="project" value="UniProtKB-KW"/>
</dbReference>
<keyword evidence="2" id="KW-0408">Iron</keyword>
<dbReference type="InterPro" id="IPR004588">
    <property type="entry name" value="IspG_bac-typ"/>
</dbReference>
<dbReference type="AlphaFoldDB" id="A0AAD6W795"/>
<dbReference type="GO" id="GO:0046429">
    <property type="term" value="F:4-hydroxy-3-methylbut-2-en-1-yl diphosphate synthase activity (ferredoxin)"/>
    <property type="evidence" value="ECO:0007669"/>
    <property type="project" value="InterPro"/>
</dbReference>
<protein>
    <recommendedName>
        <fullName evidence="3">IspG TIM-barrel domain-containing protein</fullName>
    </recommendedName>
</protein>
<evidence type="ECO:0000313" key="4">
    <source>
        <dbReference type="EMBL" id="KAJ7001955.1"/>
    </source>
</evidence>
<proteinExistence type="predicted"/>